<evidence type="ECO:0000256" key="5">
    <source>
        <dbReference type="ARBA" id="ARBA00023136"/>
    </source>
</evidence>
<dbReference type="Proteomes" id="UP001293593">
    <property type="component" value="Unassembled WGS sequence"/>
</dbReference>
<name>A0AAE1MW75_9FABA</name>
<keyword evidence="4" id="KW-1133">Transmembrane helix</keyword>
<accession>A0AAE1MW75</accession>
<evidence type="ECO:0000256" key="1">
    <source>
        <dbReference type="ARBA" id="ARBA00004211"/>
    </source>
</evidence>
<dbReference type="GO" id="GO:0090158">
    <property type="term" value="P:endoplasmic reticulum membrane organization"/>
    <property type="evidence" value="ECO:0007669"/>
    <property type="project" value="TreeGrafter"/>
</dbReference>
<dbReference type="PANTHER" id="PTHR10809">
    <property type="entry name" value="VESICLE-ASSOCIATED MEMBRANE PROTEIN-ASSOCIATED PROTEIN"/>
    <property type="match status" value="1"/>
</dbReference>
<dbReference type="AlphaFoldDB" id="A0AAE1MW75"/>
<comment type="similarity">
    <text evidence="2">Belongs to the VAMP-associated protein (VAP) (TC 9.B.17) family.</text>
</comment>
<comment type="caution">
    <text evidence="7">The sequence shown here is derived from an EMBL/GenBank/DDBJ whole genome shotgun (WGS) entry which is preliminary data.</text>
</comment>
<evidence type="ECO:0000313" key="8">
    <source>
        <dbReference type="Proteomes" id="UP001293593"/>
    </source>
</evidence>
<keyword evidence="5" id="KW-0472">Membrane</keyword>
<dbReference type="PROSITE" id="PS50202">
    <property type="entry name" value="MSP"/>
    <property type="match status" value="1"/>
</dbReference>
<reference evidence="7" key="1">
    <citation type="submission" date="2023-10" db="EMBL/GenBank/DDBJ databases">
        <title>Chromosome-level genome of the transformable northern wattle, Acacia crassicarpa.</title>
        <authorList>
            <person name="Massaro I."/>
            <person name="Sinha N.R."/>
            <person name="Poethig S."/>
            <person name="Leichty A.R."/>
        </authorList>
    </citation>
    <scope>NUCLEOTIDE SEQUENCE</scope>
    <source>
        <strain evidence="7">Acra3RX</strain>
        <tissue evidence="7">Leaf</tissue>
    </source>
</reference>
<feature type="domain" description="MSP" evidence="6">
    <location>
        <begin position="25"/>
        <end position="146"/>
    </location>
</feature>
<keyword evidence="3" id="KW-0812">Transmembrane</keyword>
<dbReference type="InterPro" id="IPR008962">
    <property type="entry name" value="PapD-like_sf"/>
</dbReference>
<protein>
    <recommendedName>
        <fullName evidence="6">MSP domain-containing protein</fullName>
    </recommendedName>
</protein>
<dbReference type="Gene3D" id="2.60.40.10">
    <property type="entry name" value="Immunoglobulins"/>
    <property type="match status" value="1"/>
</dbReference>
<dbReference type="InterPro" id="IPR000535">
    <property type="entry name" value="MSP_dom"/>
</dbReference>
<dbReference type="InterPro" id="IPR013783">
    <property type="entry name" value="Ig-like_fold"/>
</dbReference>
<dbReference type="GO" id="GO:0005886">
    <property type="term" value="C:plasma membrane"/>
    <property type="evidence" value="ECO:0007669"/>
    <property type="project" value="TreeGrafter"/>
</dbReference>
<dbReference type="Pfam" id="PF00635">
    <property type="entry name" value="Motile_Sperm"/>
    <property type="match status" value="1"/>
</dbReference>
<evidence type="ECO:0000256" key="4">
    <source>
        <dbReference type="ARBA" id="ARBA00022989"/>
    </source>
</evidence>
<evidence type="ECO:0000313" key="7">
    <source>
        <dbReference type="EMBL" id="KAK4278377.1"/>
    </source>
</evidence>
<keyword evidence="8" id="KW-1185">Reference proteome</keyword>
<organism evidence="7 8">
    <name type="scientific">Acacia crassicarpa</name>
    <name type="common">northern wattle</name>
    <dbReference type="NCBI Taxonomy" id="499986"/>
    <lineage>
        <taxon>Eukaryota</taxon>
        <taxon>Viridiplantae</taxon>
        <taxon>Streptophyta</taxon>
        <taxon>Embryophyta</taxon>
        <taxon>Tracheophyta</taxon>
        <taxon>Spermatophyta</taxon>
        <taxon>Magnoliopsida</taxon>
        <taxon>eudicotyledons</taxon>
        <taxon>Gunneridae</taxon>
        <taxon>Pentapetalae</taxon>
        <taxon>rosids</taxon>
        <taxon>fabids</taxon>
        <taxon>Fabales</taxon>
        <taxon>Fabaceae</taxon>
        <taxon>Caesalpinioideae</taxon>
        <taxon>mimosoid clade</taxon>
        <taxon>Acacieae</taxon>
        <taxon>Acacia</taxon>
    </lineage>
</organism>
<dbReference type="GO" id="GO:0061817">
    <property type="term" value="P:endoplasmic reticulum-plasma membrane tethering"/>
    <property type="evidence" value="ECO:0007669"/>
    <property type="project" value="TreeGrafter"/>
</dbReference>
<dbReference type="GO" id="GO:0005789">
    <property type="term" value="C:endoplasmic reticulum membrane"/>
    <property type="evidence" value="ECO:0007669"/>
    <property type="project" value="InterPro"/>
</dbReference>
<dbReference type="PANTHER" id="PTHR10809:SF6">
    <property type="entry name" value="AT11025P-RELATED"/>
    <property type="match status" value="1"/>
</dbReference>
<proteinExistence type="inferred from homology"/>
<sequence length="146" mass="16724">MDLIIPWGLHVAKRYMQKGKMKEQAITVDNDDESDEEESKYVELTKQISYSLQLSNKTDDYVAFEVKTTNPRKYCVRPNTGIVLPRSTCDIIGLLIADALLCFKAFMCIDFKHRMMIELHSQGVTIEEIEEVEPEDSFTSQGSPCH</sequence>
<dbReference type="SUPFAM" id="SSF49354">
    <property type="entry name" value="PapD-like"/>
    <property type="match status" value="1"/>
</dbReference>
<dbReference type="EMBL" id="JAWXYG010000003">
    <property type="protein sequence ID" value="KAK4278377.1"/>
    <property type="molecule type" value="Genomic_DNA"/>
</dbReference>
<comment type="subcellular location">
    <subcellularLocation>
        <location evidence="1">Membrane</location>
        <topology evidence="1">Single-pass type IV membrane protein</topology>
    </subcellularLocation>
</comment>
<dbReference type="InterPro" id="IPR016763">
    <property type="entry name" value="VAP"/>
</dbReference>
<evidence type="ECO:0000259" key="6">
    <source>
        <dbReference type="PROSITE" id="PS50202"/>
    </source>
</evidence>
<evidence type="ECO:0000256" key="3">
    <source>
        <dbReference type="ARBA" id="ARBA00022692"/>
    </source>
</evidence>
<evidence type="ECO:0000256" key="2">
    <source>
        <dbReference type="ARBA" id="ARBA00008932"/>
    </source>
</evidence>
<gene>
    <name evidence="7" type="ORF">QN277_016231</name>
</gene>